<evidence type="ECO:0000313" key="4">
    <source>
        <dbReference type="EMBL" id="KAI8578994.1"/>
    </source>
</evidence>
<evidence type="ECO:0000313" key="5">
    <source>
        <dbReference type="Proteomes" id="UP001206595"/>
    </source>
</evidence>
<organism evidence="4 5">
    <name type="scientific">Umbelopsis ramanniana AG</name>
    <dbReference type="NCBI Taxonomy" id="1314678"/>
    <lineage>
        <taxon>Eukaryota</taxon>
        <taxon>Fungi</taxon>
        <taxon>Fungi incertae sedis</taxon>
        <taxon>Mucoromycota</taxon>
        <taxon>Mucoromycotina</taxon>
        <taxon>Umbelopsidomycetes</taxon>
        <taxon>Umbelopsidales</taxon>
        <taxon>Umbelopsidaceae</taxon>
        <taxon>Umbelopsis</taxon>
    </lineage>
</organism>
<dbReference type="GO" id="GO:0005634">
    <property type="term" value="C:nucleus"/>
    <property type="evidence" value="ECO:0007669"/>
    <property type="project" value="UniProtKB-SubCell"/>
</dbReference>
<sequence>MAVQDKTDSPFREWYADTRGPSAAPLVDYGDCFDQPAYQDVECQDSEFRVMKPTEGKAFLPKRKDSVTIIAGIQKQTEVKIQPQQSVALCPKYLKYHKSFVLNTGGSIWGLDFAPKSPSASDPHIQYLAVAGYPGTTDEHHNVGEIQEAGTVENCIQIWRMDLRLVESEESPIAAPTLDLCIAHDLGIVRALQWCPLGTYQEPLEGQTFTPRLGIMAVAFGDGTIRLISVPHPDGLRMKEKGKGKSAQSGEHKRSTVYIKLEKSLAILSIPDTCLTTISWGGPYKLIAGCSKGHISLWNVEWAIKNRAGANKDTETEDIAHALVYNVKAHTSAVRDLTYHSRHDSNEHDFVSCGQDGRVRCFDDRDPWTGATYWKNRGFMNTVAWPSYTENFFFTDVERNIRSARTGVTTEHGTTKKEADNRGEVWQSAGSYFHPFILFSSSDGWLKMKNPYHGKVKNQKPIITTIYRMKLEENPKKYRYVDGIKPGVYEAKKRAMESLYYLFLDPEIAIQKCVWNPNLLTSGWIASGGAAGLCRVEFVGVGSDWLKLSESYNTADR</sequence>
<evidence type="ECO:0000256" key="2">
    <source>
        <dbReference type="ARBA" id="ARBA00023163"/>
    </source>
</evidence>
<keyword evidence="5" id="KW-1185">Reference proteome</keyword>
<dbReference type="InterPro" id="IPR015943">
    <property type="entry name" value="WD40/YVTN_repeat-like_dom_sf"/>
</dbReference>
<reference evidence="4" key="1">
    <citation type="submission" date="2021-06" db="EMBL/GenBank/DDBJ databases">
        <authorList>
            <consortium name="DOE Joint Genome Institute"/>
            <person name="Mondo S.J."/>
            <person name="Amses K.R."/>
            <person name="Simmons D.R."/>
            <person name="Longcore J.E."/>
            <person name="Seto K."/>
            <person name="Alves G.H."/>
            <person name="Bonds A.E."/>
            <person name="Quandt C.A."/>
            <person name="Davis W.J."/>
            <person name="Chang Y."/>
            <person name="Letcher P.M."/>
            <person name="Powell M.J."/>
            <person name="Kuo A."/>
            <person name="Labutti K."/>
            <person name="Pangilinan J."/>
            <person name="Andreopoulos W."/>
            <person name="Tritt A."/>
            <person name="Riley R."/>
            <person name="Hundley H."/>
            <person name="Johnson J."/>
            <person name="Lipzen A."/>
            <person name="Barry K."/>
            <person name="Berbee M.L."/>
            <person name="Buchler N.E."/>
            <person name="Grigoriev I.V."/>
            <person name="Spatafora J.W."/>
            <person name="Stajich J.E."/>
            <person name="James T.Y."/>
        </authorList>
    </citation>
    <scope>NUCLEOTIDE SEQUENCE</scope>
    <source>
        <strain evidence="4">AG</strain>
    </source>
</reference>
<dbReference type="RefSeq" id="XP_051443998.1">
    <property type="nucleotide sequence ID" value="XM_051589592.1"/>
</dbReference>
<dbReference type="GO" id="GO:0006383">
    <property type="term" value="P:transcription by RNA polymerase III"/>
    <property type="evidence" value="ECO:0007669"/>
    <property type="project" value="TreeGrafter"/>
</dbReference>
<dbReference type="SMART" id="SM00320">
    <property type="entry name" value="WD40"/>
    <property type="match status" value="3"/>
</dbReference>
<dbReference type="Proteomes" id="UP001206595">
    <property type="component" value="Unassembled WGS sequence"/>
</dbReference>
<proteinExistence type="predicted"/>
<keyword evidence="3" id="KW-0539">Nucleus</keyword>
<dbReference type="SUPFAM" id="SSF50978">
    <property type="entry name" value="WD40 repeat-like"/>
    <property type="match status" value="1"/>
</dbReference>
<dbReference type="EMBL" id="MU620924">
    <property type="protein sequence ID" value="KAI8578994.1"/>
    <property type="molecule type" value="Genomic_DNA"/>
</dbReference>
<keyword evidence="2" id="KW-0804">Transcription</keyword>
<dbReference type="AlphaFoldDB" id="A0AAD5E8S7"/>
<gene>
    <name evidence="4" type="ORF">K450DRAFT_244499</name>
</gene>
<evidence type="ECO:0000256" key="1">
    <source>
        <dbReference type="ARBA" id="ARBA00004123"/>
    </source>
</evidence>
<comment type="caution">
    <text evidence="4">The sequence shown here is derived from an EMBL/GenBank/DDBJ whole genome shotgun (WGS) entry which is preliminary data.</text>
</comment>
<name>A0AAD5E8S7_UMBRA</name>
<dbReference type="GO" id="GO:0000127">
    <property type="term" value="C:transcription factor TFIIIC complex"/>
    <property type="evidence" value="ECO:0007669"/>
    <property type="project" value="TreeGrafter"/>
</dbReference>
<dbReference type="InterPro" id="IPR052416">
    <property type="entry name" value="GTF3C_component"/>
</dbReference>
<dbReference type="PANTHER" id="PTHR15052">
    <property type="entry name" value="RNA POLYMERASE III TRANSCRIPTION INITIATION FACTOR COMPLEX SUBUNIT"/>
    <property type="match status" value="1"/>
</dbReference>
<dbReference type="Gene3D" id="2.130.10.10">
    <property type="entry name" value="YVTN repeat-like/Quinoprotein amine dehydrogenase"/>
    <property type="match status" value="1"/>
</dbReference>
<dbReference type="InterPro" id="IPR001680">
    <property type="entry name" value="WD40_rpt"/>
</dbReference>
<evidence type="ECO:0000256" key="3">
    <source>
        <dbReference type="ARBA" id="ARBA00023242"/>
    </source>
</evidence>
<dbReference type="Pfam" id="PF00400">
    <property type="entry name" value="WD40"/>
    <property type="match status" value="1"/>
</dbReference>
<comment type="subcellular location">
    <subcellularLocation>
        <location evidence="1">Nucleus</location>
    </subcellularLocation>
</comment>
<dbReference type="InterPro" id="IPR036322">
    <property type="entry name" value="WD40_repeat_dom_sf"/>
</dbReference>
<reference evidence="4" key="2">
    <citation type="journal article" date="2022" name="Proc. Natl. Acad. Sci. U.S.A.">
        <title>Diploid-dominant life cycles characterize the early evolution of Fungi.</title>
        <authorList>
            <person name="Amses K.R."/>
            <person name="Simmons D.R."/>
            <person name="Longcore J.E."/>
            <person name="Mondo S.J."/>
            <person name="Seto K."/>
            <person name="Jeronimo G.H."/>
            <person name="Bonds A.E."/>
            <person name="Quandt C.A."/>
            <person name="Davis W.J."/>
            <person name="Chang Y."/>
            <person name="Federici B.A."/>
            <person name="Kuo A."/>
            <person name="LaButti K."/>
            <person name="Pangilinan J."/>
            <person name="Andreopoulos W."/>
            <person name="Tritt A."/>
            <person name="Riley R."/>
            <person name="Hundley H."/>
            <person name="Johnson J."/>
            <person name="Lipzen A."/>
            <person name="Barry K."/>
            <person name="Lang B.F."/>
            <person name="Cuomo C.A."/>
            <person name="Buchler N.E."/>
            <person name="Grigoriev I.V."/>
            <person name="Spatafora J.W."/>
            <person name="Stajich J.E."/>
            <person name="James T.Y."/>
        </authorList>
    </citation>
    <scope>NUCLEOTIDE SEQUENCE</scope>
    <source>
        <strain evidence="4">AG</strain>
    </source>
</reference>
<dbReference type="PANTHER" id="PTHR15052:SF2">
    <property type="entry name" value="GENERAL TRANSCRIPTION FACTOR 3C POLYPEPTIDE 2"/>
    <property type="match status" value="1"/>
</dbReference>
<accession>A0AAD5E8S7</accession>
<protein>
    <submittedName>
        <fullName evidence="4">Uncharacterized protein</fullName>
    </submittedName>
</protein>
<dbReference type="GeneID" id="75914937"/>